<feature type="region of interest" description="Disordered" evidence="1">
    <location>
        <begin position="1"/>
        <end position="27"/>
    </location>
</feature>
<evidence type="ECO:0000256" key="1">
    <source>
        <dbReference type="SAM" id="MobiDB-lite"/>
    </source>
</evidence>
<dbReference type="PIRSF" id="PIRSF017393">
    <property type="entry name" value="MTase_SAV2177"/>
    <property type="match status" value="1"/>
</dbReference>
<sequence length="287" mass="31386">MAPLIRTKEPTVPESEQERAPRGIDTTKPSVSRVYDYMLGGKDNYEIDRQVAAAALQVAPDAPEAAMANREFLRRTVHFLAAEAGIRQFLDIGSGLPTQGNVHEIAQAVAPQSRVVYVDHDPIVLVHGRALLAVDASTTIVEADAREPEKILDDQKTRSLIDFSEPVGLLMFGILHHLGDDEDPAGVAAALIGPLAPGSHVVISHFHNPGEEHPEVSKQAYEAERIFNERLGTGRWRTREEILAYFDGLELLEPGLVPLPEWRPGPDDRAAPGITYHTFVGGVARKP</sequence>
<dbReference type="SUPFAM" id="SSF53335">
    <property type="entry name" value="S-adenosyl-L-methionine-dependent methyltransferases"/>
    <property type="match status" value="1"/>
</dbReference>
<feature type="compositionally biased region" description="Basic and acidic residues" evidence="1">
    <location>
        <begin position="1"/>
        <end position="22"/>
    </location>
</feature>
<dbReference type="RefSeq" id="WP_192785653.1">
    <property type="nucleotide sequence ID" value="NZ_JADBEK010000001.1"/>
</dbReference>
<name>A0ABR9LVW1_9ACTN</name>
<evidence type="ECO:0000313" key="2">
    <source>
        <dbReference type="EMBL" id="MBE1584794.1"/>
    </source>
</evidence>
<accession>A0ABR9LVW1</accession>
<dbReference type="InterPro" id="IPR029063">
    <property type="entry name" value="SAM-dependent_MTases_sf"/>
</dbReference>
<dbReference type="Proteomes" id="UP000633509">
    <property type="component" value="Unassembled WGS sequence"/>
</dbReference>
<dbReference type="Gene3D" id="3.40.50.150">
    <property type="entry name" value="Vaccinia Virus protein VP39"/>
    <property type="match status" value="1"/>
</dbReference>
<dbReference type="EMBL" id="JADBEK010000001">
    <property type="protein sequence ID" value="MBE1584794.1"/>
    <property type="molecule type" value="Genomic_DNA"/>
</dbReference>
<organism evidence="2 3">
    <name type="scientific">Nonomuraea angiospora</name>
    <dbReference type="NCBI Taxonomy" id="46172"/>
    <lineage>
        <taxon>Bacteria</taxon>
        <taxon>Bacillati</taxon>
        <taxon>Actinomycetota</taxon>
        <taxon>Actinomycetes</taxon>
        <taxon>Streptosporangiales</taxon>
        <taxon>Streptosporangiaceae</taxon>
        <taxon>Nonomuraea</taxon>
    </lineage>
</organism>
<gene>
    <name evidence="2" type="ORF">H4W80_003052</name>
</gene>
<evidence type="ECO:0000313" key="3">
    <source>
        <dbReference type="Proteomes" id="UP000633509"/>
    </source>
</evidence>
<reference evidence="2 3" key="1">
    <citation type="submission" date="2020-10" db="EMBL/GenBank/DDBJ databases">
        <title>Sequencing the genomes of 1000 actinobacteria strains.</title>
        <authorList>
            <person name="Klenk H.-P."/>
        </authorList>
    </citation>
    <scope>NUCLEOTIDE SEQUENCE [LARGE SCALE GENOMIC DNA]</scope>
    <source>
        <strain evidence="2 3">DSM 43173</strain>
    </source>
</reference>
<evidence type="ECO:0008006" key="4">
    <source>
        <dbReference type="Google" id="ProtNLM"/>
    </source>
</evidence>
<proteinExistence type="predicted"/>
<keyword evidence="3" id="KW-1185">Reference proteome</keyword>
<dbReference type="Pfam" id="PF04672">
    <property type="entry name" value="Methyltransf_19"/>
    <property type="match status" value="1"/>
</dbReference>
<protein>
    <recommendedName>
        <fullName evidence="4">SAM-dependent methyltransferase</fullName>
    </recommendedName>
</protein>
<comment type="caution">
    <text evidence="2">The sequence shown here is derived from an EMBL/GenBank/DDBJ whole genome shotgun (WGS) entry which is preliminary data.</text>
</comment>
<dbReference type="InterPro" id="IPR006764">
    <property type="entry name" value="SAM_dep_MeTrfase_SAV2177_type"/>
</dbReference>